<dbReference type="InterPro" id="IPR029063">
    <property type="entry name" value="SAM-dependent_MTases_sf"/>
</dbReference>
<keyword evidence="3" id="KW-1185">Reference proteome</keyword>
<dbReference type="SUPFAM" id="SSF53335">
    <property type="entry name" value="S-adenosyl-L-methionine-dependent methyltransferases"/>
    <property type="match status" value="1"/>
</dbReference>
<protein>
    <recommendedName>
        <fullName evidence="1">Methyltransferase type 11 domain-containing protein</fullName>
    </recommendedName>
</protein>
<proteinExistence type="predicted"/>
<feature type="domain" description="Methyltransferase type 11" evidence="1">
    <location>
        <begin position="11"/>
        <end position="108"/>
    </location>
</feature>
<dbReference type="EMBL" id="AP025591">
    <property type="protein sequence ID" value="BDG04313.1"/>
    <property type="molecule type" value="Genomic_DNA"/>
</dbReference>
<organism evidence="2 3">
    <name type="scientific">Anaeromyxobacter oryzae</name>
    <dbReference type="NCBI Taxonomy" id="2918170"/>
    <lineage>
        <taxon>Bacteria</taxon>
        <taxon>Pseudomonadati</taxon>
        <taxon>Myxococcota</taxon>
        <taxon>Myxococcia</taxon>
        <taxon>Myxococcales</taxon>
        <taxon>Cystobacterineae</taxon>
        <taxon>Anaeromyxobacteraceae</taxon>
        <taxon>Anaeromyxobacter</taxon>
    </lineage>
</organism>
<evidence type="ECO:0000259" key="1">
    <source>
        <dbReference type="Pfam" id="PF08241"/>
    </source>
</evidence>
<evidence type="ECO:0000313" key="2">
    <source>
        <dbReference type="EMBL" id="BDG04313.1"/>
    </source>
</evidence>
<evidence type="ECO:0000313" key="3">
    <source>
        <dbReference type="Proteomes" id="UP001162891"/>
    </source>
</evidence>
<name>A0ABM7WXQ0_9BACT</name>
<accession>A0ABM7WXQ0</accession>
<dbReference type="RefSeq" id="WP_248352675.1">
    <property type="nucleotide sequence ID" value="NZ_AP025591.1"/>
</dbReference>
<sequence length="180" mass="18919">MAALVPGPRVLDLGVGPGTSALEMARAERGRWHLGLDVSGDMLRRAAARARSGGVPLALVRGDALALPVRDAVFDGVTGHSFLYLLPDPASALAELRGALRPGGRVAFLEPRAVPAPLRAALRGGARFGVSMLLWRGMSRLHRRFGEAELVALLDGSGFRAARAWPVLAGFGVMATAERP</sequence>
<dbReference type="Pfam" id="PF08241">
    <property type="entry name" value="Methyltransf_11"/>
    <property type="match status" value="1"/>
</dbReference>
<dbReference type="Proteomes" id="UP001162891">
    <property type="component" value="Chromosome"/>
</dbReference>
<dbReference type="InterPro" id="IPR013216">
    <property type="entry name" value="Methyltransf_11"/>
</dbReference>
<dbReference type="Gene3D" id="3.40.50.150">
    <property type="entry name" value="Vaccinia Virus protein VP39"/>
    <property type="match status" value="1"/>
</dbReference>
<dbReference type="PANTHER" id="PTHR43591">
    <property type="entry name" value="METHYLTRANSFERASE"/>
    <property type="match status" value="1"/>
</dbReference>
<dbReference type="CDD" id="cd02440">
    <property type="entry name" value="AdoMet_MTases"/>
    <property type="match status" value="1"/>
</dbReference>
<reference evidence="3" key="1">
    <citation type="journal article" date="2022" name="Int. J. Syst. Evol. Microbiol.">
        <title>Anaeromyxobacter oryzae sp. nov., Anaeromyxobacter diazotrophicus sp. nov. and Anaeromyxobacter paludicola sp. nov., isolated from paddy soils.</title>
        <authorList>
            <person name="Itoh H."/>
            <person name="Xu Z."/>
            <person name="Mise K."/>
            <person name="Masuda Y."/>
            <person name="Ushijima N."/>
            <person name="Hayakawa C."/>
            <person name="Shiratori Y."/>
            <person name="Senoo K."/>
        </authorList>
    </citation>
    <scope>NUCLEOTIDE SEQUENCE [LARGE SCALE GENOMIC DNA]</scope>
    <source>
        <strain evidence="3">Red232</strain>
    </source>
</reference>
<gene>
    <name evidence="2" type="ORF">AMOR_33090</name>
</gene>